<keyword evidence="1" id="KW-1133">Transmembrane helix</keyword>
<evidence type="ECO:0000256" key="1">
    <source>
        <dbReference type="SAM" id="Phobius"/>
    </source>
</evidence>
<keyword evidence="1" id="KW-0472">Membrane</keyword>
<protein>
    <submittedName>
        <fullName evidence="2">Uncharacterized protein</fullName>
    </submittedName>
</protein>
<keyword evidence="3" id="KW-1185">Reference proteome</keyword>
<evidence type="ECO:0000313" key="3">
    <source>
        <dbReference type="Proteomes" id="UP001442364"/>
    </source>
</evidence>
<comment type="caution">
    <text evidence="2">The sequence shown here is derived from an EMBL/GenBank/DDBJ whole genome shotgun (WGS) entry which is preliminary data.</text>
</comment>
<dbReference type="EMBL" id="JBBMER010000006">
    <property type="protein sequence ID" value="MEQ2380032.1"/>
    <property type="molecule type" value="Genomic_DNA"/>
</dbReference>
<sequence length="136" mass="16308">MEVYEMPITVEESRNYHKLLYQLKALNLVEWIKTYIFTVIFNMIFAFVIFTFSTNLALYIWNNVPMGIKLLLFVVVFFLVALQRSKNMQLKAMLQKYFINNIPQEFLSGGIQLKKIKVSKNSLKVYYRRFHTQDFQ</sequence>
<feature type="transmembrane region" description="Helical" evidence="1">
    <location>
        <begin position="34"/>
        <end position="60"/>
    </location>
</feature>
<reference evidence="2 3" key="1">
    <citation type="submission" date="2024-03" db="EMBL/GenBank/DDBJ databases">
        <title>Human intestinal bacterial collection.</title>
        <authorList>
            <person name="Pauvert C."/>
            <person name="Hitch T.C.A."/>
            <person name="Clavel T."/>
        </authorList>
    </citation>
    <scope>NUCLEOTIDE SEQUENCE [LARGE SCALE GENOMIC DNA]</scope>
    <source>
        <strain evidence="2 3">CLA-AA-H255</strain>
    </source>
</reference>
<proteinExistence type="predicted"/>
<organism evidence="2 3">
    <name type="scientific">[Lactobacillus] rogosae</name>
    <dbReference type="NCBI Taxonomy" id="706562"/>
    <lineage>
        <taxon>Bacteria</taxon>
        <taxon>Bacillati</taxon>
        <taxon>Bacillota</taxon>
        <taxon>Clostridia</taxon>
        <taxon>Lachnospirales</taxon>
        <taxon>Lachnospiraceae</taxon>
        <taxon>Lachnospira</taxon>
    </lineage>
</organism>
<dbReference type="RefSeq" id="WP_090139536.1">
    <property type="nucleotide sequence ID" value="NZ_DAWCMB010000178.1"/>
</dbReference>
<gene>
    <name evidence="2" type="ORF">WMO14_09080</name>
</gene>
<keyword evidence="1" id="KW-0812">Transmembrane</keyword>
<dbReference type="Proteomes" id="UP001442364">
    <property type="component" value="Unassembled WGS sequence"/>
</dbReference>
<feature type="transmembrane region" description="Helical" evidence="1">
    <location>
        <begin position="66"/>
        <end position="83"/>
    </location>
</feature>
<accession>A0ABV1BXG0</accession>
<name>A0ABV1BXG0_9FIRM</name>
<evidence type="ECO:0000313" key="2">
    <source>
        <dbReference type="EMBL" id="MEQ2380032.1"/>
    </source>
</evidence>